<evidence type="ECO:0000313" key="2">
    <source>
        <dbReference type="Proteomes" id="UP001339911"/>
    </source>
</evidence>
<accession>A0ABU7SDX5</accession>
<dbReference type="RefSeq" id="WP_331208440.1">
    <property type="nucleotide sequence ID" value="NZ_JAZGQL010000009.1"/>
</dbReference>
<sequence length="45" mass="4968">MSGPIGGRARLPETGVDEVRVRVERLDLDAARLRRNPGPDEAGRR</sequence>
<dbReference type="EMBL" id="JAZGQL010000009">
    <property type="protein sequence ID" value="MEE6308149.1"/>
    <property type="molecule type" value="Genomic_DNA"/>
</dbReference>
<dbReference type="Proteomes" id="UP001339911">
    <property type="component" value="Unassembled WGS sequence"/>
</dbReference>
<evidence type="ECO:0000313" key="1">
    <source>
        <dbReference type="EMBL" id="MEE6308149.1"/>
    </source>
</evidence>
<reference evidence="1 2" key="1">
    <citation type="submission" date="2024-01" db="EMBL/GenBank/DDBJ databases">
        <title>Genome insights into Plantactinospora veratri sp. nov.</title>
        <authorList>
            <person name="Wang L."/>
        </authorList>
    </citation>
    <scope>NUCLEOTIDE SEQUENCE [LARGE SCALE GENOMIC DNA]</scope>
    <source>
        <strain evidence="1 2">NEAU-FHS4</strain>
    </source>
</reference>
<protein>
    <submittedName>
        <fullName evidence="1">Uncharacterized protein</fullName>
    </submittedName>
</protein>
<organism evidence="1 2">
    <name type="scientific">Plantactinospora veratri</name>
    <dbReference type="NCBI Taxonomy" id="1436122"/>
    <lineage>
        <taxon>Bacteria</taxon>
        <taxon>Bacillati</taxon>
        <taxon>Actinomycetota</taxon>
        <taxon>Actinomycetes</taxon>
        <taxon>Micromonosporales</taxon>
        <taxon>Micromonosporaceae</taxon>
        <taxon>Plantactinospora</taxon>
    </lineage>
</organism>
<keyword evidence="2" id="KW-1185">Reference proteome</keyword>
<proteinExistence type="predicted"/>
<gene>
    <name evidence="1" type="ORF">V1634_15075</name>
</gene>
<name>A0ABU7SDX5_9ACTN</name>
<comment type="caution">
    <text evidence="1">The sequence shown here is derived from an EMBL/GenBank/DDBJ whole genome shotgun (WGS) entry which is preliminary data.</text>
</comment>